<organism evidence="1 2">
    <name type="scientific">Niveibacterium microcysteis</name>
    <dbReference type="NCBI Taxonomy" id="2811415"/>
    <lineage>
        <taxon>Bacteria</taxon>
        <taxon>Pseudomonadati</taxon>
        <taxon>Pseudomonadota</taxon>
        <taxon>Betaproteobacteria</taxon>
        <taxon>Rhodocyclales</taxon>
        <taxon>Rhodocyclaceae</taxon>
        <taxon>Niveibacterium</taxon>
    </lineage>
</organism>
<keyword evidence="2" id="KW-1185">Reference proteome</keyword>
<gene>
    <name evidence="1" type="ORF">JY500_18815</name>
</gene>
<dbReference type="EMBL" id="CP071060">
    <property type="protein sequence ID" value="QSI76486.1"/>
    <property type="molecule type" value="Genomic_DNA"/>
</dbReference>
<dbReference type="Proteomes" id="UP000663570">
    <property type="component" value="Chromosome"/>
</dbReference>
<dbReference type="RefSeq" id="WP_206254153.1">
    <property type="nucleotide sequence ID" value="NZ_CP071060.1"/>
</dbReference>
<reference evidence="1 2" key="1">
    <citation type="submission" date="2021-02" db="EMBL/GenBank/DDBJ databases">
        <title>Niveibacterium changnyeongensis HC41.</title>
        <authorList>
            <person name="Kang M."/>
        </authorList>
    </citation>
    <scope>NUCLEOTIDE SEQUENCE [LARGE SCALE GENOMIC DNA]</scope>
    <source>
        <strain evidence="1 2">HC41</strain>
    </source>
</reference>
<protein>
    <recommendedName>
        <fullName evidence="3">Gingipain domain-containing protein</fullName>
    </recommendedName>
</protein>
<proteinExistence type="predicted"/>
<sequence>MPVVSLVASSPVCGAADERSVALVVDQKFGIPLASELTRLGADISADLGTCVRTLTVQDGDSAQSIRRSLQALRSGHGLQGAVLIGDIPAVLFGDYAGFPNVSPFLTDSYYEVLNDRYWVDANNNGVFDRTFDLDGDGVASLLLDVASDARSRDIWTGRLTPPKGGAQDERVEQLRRYLDRNHAYRIGTKSYEPRMLYMNSAHRDSFPTDSSFRAEVQQKDAEAMYRASRLFVAPPSEALSSIWNDEMATQRQIWRQAIQAPVTYTYVNTHGTSQAQSAVEANSWTDFTSADLVRTPYNGLLLDFVSCSNADFSDQNYFAGNALFLGQSLAVRAFSSVVLVTGRGAAPMSVRLLGSGLTLGEIKKFSAAIDSYVIVGDPTLRLKPRSGLFGEIPVVAELTFPALSVDFVATANPKQSIRLRNAGDRSISIHRSEQVLGTSWQERGTLNRSIPIPSANVGRIGIEPSFVEDAGIVPPETIAPGESVMLNVYFVKAYAGSKPGVYRWMGVFDSDDPSMPVFAIKAFQKLE</sequence>
<evidence type="ECO:0008006" key="3">
    <source>
        <dbReference type="Google" id="ProtNLM"/>
    </source>
</evidence>
<name>A0ABX7M6C9_9RHOO</name>
<evidence type="ECO:0000313" key="2">
    <source>
        <dbReference type="Proteomes" id="UP000663570"/>
    </source>
</evidence>
<accession>A0ABX7M6C9</accession>
<evidence type="ECO:0000313" key="1">
    <source>
        <dbReference type="EMBL" id="QSI76486.1"/>
    </source>
</evidence>